<proteinExistence type="predicted"/>
<dbReference type="EMBL" id="CADIJQ010000011">
    <property type="protein sequence ID" value="CAB3736183.1"/>
    <property type="molecule type" value="Genomic_DNA"/>
</dbReference>
<evidence type="ECO:0008006" key="3">
    <source>
        <dbReference type="Google" id="ProtNLM"/>
    </source>
</evidence>
<evidence type="ECO:0000313" key="1">
    <source>
        <dbReference type="EMBL" id="CAB3736183.1"/>
    </source>
</evidence>
<keyword evidence="2" id="KW-1185">Reference proteome</keyword>
<name>A0A6S7AKQ2_9BURK</name>
<accession>A0A6S7AKQ2</accession>
<dbReference type="Proteomes" id="UP000494269">
    <property type="component" value="Unassembled WGS sequence"/>
</dbReference>
<evidence type="ECO:0000313" key="2">
    <source>
        <dbReference type="Proteomes" id="UP000494269"/>
    </source>
</evidence>
<organism evidence="1 2">
    <name type="scientific">Achromobacter kerstersii</name>
    <dbReference type="NCBI Taxonomy" id="1353890"/>
    <lineage>
        <taxon>Bacteria</taxon>
        <taxon>Pseudomonadati</taxon>
        <taxon>Pseudomonadota</taxon>
        <taxon>Betaproteobacteria</taxon>
        <taxon>Burkholderiales</taxon>
        <taxon>Alcaligenaceae</taxon>
        <taxon>Achromobacter</taxon>
    </lineage>
</organism>
<dbReference type="InterPro" id="IPR009389">
    <property type="entry name" value="DUF1045"/>
</dbReference>
<sequence>MPLAHRYALYLAPTGPWRELGSRWLGRCADTGLALPLLPGQLDTPPAWTQAPRHYGLHATLKAPFRLRTGATPQAVDAAARELARSNQAFDVALECETLRGFLAWCIAEDDAQGQAHIQALANAAVQQLDDLRAPPTPEETARRQPQWLSPEQQAMLARWGYPYAFDTYTFHITLTGKLSGDALEQAQRRVAAFADPLLGQRMAVPGVSVYVQPAPGADFVAARHYHFDGAHTDAIGADYLQGPAAP</sequence>
<dbReference type="AlphaFoldDB" id="A0A6S7AKQ2"/>
<protein>
    <recommendedName>
        <fullName evidence="3">Phosphonate metabolism protein</fullName>
    </recommendedName>
</protein>
<dbReference type="Pfam" id="PF06299">
    <property type="entry name" value="DUF1045"/>
    <property type="match status" value="1"/>
</dbReference>
<dbReference type="RefSeq" id="WP_175171435.1">
    <property type="nucleotide sequence ID" value="NZ_CADIJQ010000011.1"/>
</dbReference>
<reference evidence="1 2" key="1">
    <citation type="submission" date="2020-04" db="EMBL/GenBank/DDBJ databases">
        <authorList>
            <person name="De Canck E."/>
        </authorList>
    </citation>
    <scope>NUCLEOTIDE SEQUENCE [LARGE SCALE GENOMIC DNA]</scope>
    <source>
        <strain evidence="1 2">LMG 3441</strain>
    </source>
</reference>
<gene>
    <name evidence="1" type="ORF">LMG3441_05153</name>
</gene>